<dbReference type="OrthoDB" id="74813at2759"/>
<reference evidence="2 3" key="1">
    <citation type="submission" date="2017-03" db="EMBL/GenBank/DDBJ databases">
        <title>Widespread Adenine N6-methylation of Active Genes in Fungi.</title>
        <authorList>
            <consortium name="DOE Joint Genome Institute"/>
            <person name="Mondo S.J."/>
            <person name="Dannebaum R.O."/>
            <person name="Kuo R.C."/>
            <person name="Louie K.B."/>
            <person name="Bewick A.J."/>
            <person name="Labutti K."/>
            <person name="Haridas S."/>
            <person name="Kuo A."/>
            <person name="Salamov A."/>
            <person name="Ahrendt S.R."/>
            <person name="Lau R."/>
            <person name="Bowen B.P."/>
            <person name="Lipzen A."/>
            <person name="Sullivan W."/>
            <person name="Andreopoulos W.B."/>
            <person name="Clum A."/>
            <person name="Lindquist E."/>
            <person name="Daum C."/>
            <person name="Northen T.R."/>
            <person name="Ramamoorthy G."/>
            <person name="Schmitz R.J."/>
            <person name="Gryganskyi A."/>
            <person name="Culley D."/>
            <person name="Magnuson J."/>
            <person name="James T.Y."/>
            <person name="O'Malley M.A."/>
            <person name="Stajich J.E."/>
            <person name="Spatafora J.W."/>
            <person name="Visel A."/>
            <person name="Grigoriev I.V."/>
        </authorList>
    </citation>
    <scope>NUCLEOTIDE SEQUENCE [LARGE SCALE GENOMIC DNA]</scope>
    <source>
        <strain evidence="2 3">NRRL Y-17943</strain>
    </source>
</reference>
<feature type="compositionally biased region" description="Polar residues" evidence="1">
    <location>
        <begin position="195"/>
        <end position="207"/>
    </location>
</feature>
<comment type="caution">
    <text evidence="2">The sequence shown here is derived from an EMBL/GenBank/DDBJ whole genome shotgun (WGS) entry which is preliminary data.</text>
</comment>
<feature type="region of interest" description="Disordered" evidence="1">
    <location>
        <begin position="100"/>
        <end position="120"/>
    </location>
</feature>
<dbReference type="AlphaFoldDB" id="A0A1Y1U681"/>
<dbReference type="RefSeq" id="XP_021867860.1">
    <property type="nucleotide sequence ID" value="XM_022012361.1"/>
</dbReference>
<dbReference type="InParanoid" id="A0A1Y1U681"/>
<dbReference type="Proteomes" id="UP000193218">
    <property type="component" value="Unassembled WGS sequence"/>
</dbReference>
<feature type="region of interest" description="Disordered" evidence="1">
    <location>
        <begin position="26"/>
        <end position="88"/>
    </location>
</feature>
<keyword evidence="3" id="KW-1185">Reference proteome</keyword>
<feature type="compositionally biased region" description="Low complexity" evidence="1">
    <location>
        <begin position="107"/>
        <end position="120"/>
    </location>
</feature>
<dbReference type="EMBL" id="NBSH01000020">
    <property type="protein sequence ID" value="ORX33533.1"/>
    <property type="molecule type" value="Genomic_DNA"/>
</dbReference>
<gene>
    <name evidence="2" type="ORF">BD324DRAFT_277955</name>
</gene>
<protein>
    <submittedName>
        <fullName evidence="2">Uncharacterized protein</fullName>
    </submittedName>
</protein>
<feature type="compositionally biased region" description="Low complexity" evidence="1">
    <location>
        <begin position="172"/>
        <end position="194"/>
    </location>
</feature>
<dbReference type="GeneID" id="33554169"/>
<feature type="compositionally biased region" description="Polar residues" evidence="1">
    <location>
        <begin position="35"/>
        <end position="47"/>
    </location>
</feature>
<evidence type="ECO:0000313" key="2">
    <source>
        <dbReference type="EMBL" id="ORX33533.1"/>
    </source>
</evidence>
<organism evidence="2 3">
    <name type="scientific">Kockovaella imperatae</name>
    <dbReference type="NCBI Taxonomy" id="4999"/>
    <lineage>
        <taxon>Eukaryota</taxon>
        <taxon>Fungi</taxon>
        <taxon>Dikarya</taxon>
        <taxon>Basidiomycota</taxon>
        <taxon>Agaricomycotina</taxon>
        <taxon>Tremellomycetes</taxon>
        <taxon>Tremellales</taxon>
        <taxon>Cuniculitremaceae</taxon>
        <taxon>Kockovaella</taxon>
    </lineage>
</organism>
<evidence type="ECO:0000313" key="3">
    <source>
        <dbReference type="Proteomes" id="UP000193218"/>
    </source>
</evidence>
<accession>A0A1Y1U681</accession>
<feature type="region of interest" description="Disordered" evidence="1">
    <location>
        <begin position="164"/>
        <end position="208"/>
    </location>
</feature>
<name>A0A1Y1U681_9TREE</name>
<proteinExistence type="predicted"/>
<sequence>MATKTIHSVPDASLVQSVPSTSMVLSSRAPDALNAPSSGSTKLPNANRNKKRGFFKEMESLRGVRTTFDDDQGGSSSFVGTRDSAPSEPIQTHEAFIPDGTILAPKSTPSSSSRRYIRPPSEMVDLPSNVIVTSVEYSAQRSPASLTPNGKYRGAAFGHSAIPTSVQPSPAPEAATAAPCAQAATDDASRASTSHGHTSPSRTSHTDFTPDEFSAIWEQIEWHAFDKLESIVARSTYDDLRGQYLARMVSLLREVPGSDIL</sequence>
<feature type="region of interest" description="Disordered" evidence="1">
    <location>
        <begin position="1"/>
        <end position="20"/>
    </location>
</feature>
<evidence type="ECO:0000256" key="1">
    <source>
        <dbReference type="SAM" id="MobiDB-lite"/>
    </source>
</evidence>